<proteinExistence type="predicted"/>
<gene>
    <name evidence="2" type="ORF">Tco025E_02854</name>
</gene>
<keyword evidence="3" id="KW-1185">Reference proteome</keyword>
<accession>A0A422Q0W2</accession>
<organism evidence="2 3">
    <name type="scientific">Trypanosoma conorhini</name>
    <dbReference type="NCBI Taxonomy" id="83891"/>
    <lineage>
        <taxon>Eukaryota</taxon>
        <taxon>Discoba</taxon>
        <taxon>Euglenozoa</taxon>
        <taxon>Kinetoplastea</taxon>
        <taxon>Metakinetoplastina</taxon>
        <taxon>Trypanosomatida</taxon>
        <taxon>Trypanosomatidae</taxon>
        <taxon>Trypanosoma</taxon>
    </lineage>
</organism>
<dbReference type="Proteomes" id="UP000284403">
    <property type="component" value="Unassembled WGS sequence"/>
</dbReference>
<evidence type="ECO:0000313" key="3">
    <source>
        <dbReference type="Proteomes" id="UP000284403"/>
    </source>
</evidence>
<feature type="compositionally biased region" description="Polar residues" evidence="1">
    <location>
        <begin position="388"/>
        <end position="416"/>
    </location>
</feature>
<comment type="caution">
    <text evidence="2">The sequence shown here is derived from an EMBL/GenBank/DDBJ whole genome shotgun (WGS) entry which is preliminary data.</text>
</comment>
<sequence>MDGVQYQIEQLQYALAQLDPYRMLAPEDASQLQLGLANTTAIARRVVERQSRRTFPMRLAGVSVSGSVRPTLPSVSPFTSSPSRETPRKEPCDGSGNGLTSAGGKGSDAGESLPQHGEREGEGGCFYESVLSVATQHGVSVEEIRRYNPQLSEYNDEDVLPRNTYIKMKLQMYPQPHREDDTEQATVDARAETRQPRPGDTVSSEPPMPLAPLPTIQEALRRPMNSNAMLARGGGGSSPLGPRADSADSPDGPLMQLPSPSPDRSGVARRGNLTSHSIASKLHDHSHTIDINSMHSAVAPAPVAAAGAGNGSAVTEVSKGTLSAQNLAEVETMAAEAAPSSFSASKFGKPSLTQHKNTVPSANTRAISRYANRLWAGDYDYSLTTESSSFHSTLTPTPNMSPQPNKKNNQVESGNSRRGALGAAATPPPSLAAKKSGG</sequence>
<feature type="compositionally biased region" description="Polar residues" evidence="1">
    <location>
        <begin position="70"/>
        <end position="84"/>
    </location>
</feature>
<feature type="region of interest" description="Disordered" evidence="1">
    <location>
        <begin position="70"/>
        <end position="123"/>
    </location>
</feature>
<reference evidence="2 3" key="1">
    <citation type="journal article" date="2018" name="BMC Genomics">
        <title>Genomic comparison of Trypanosoma conorhini and Trypanosoma rangeli to Trypanosoma cruzi strains of high and low virulence.</title>
        <authorList>
            <person name="Bradwell K.R."/>
            <person name="Koparde V.N."/>
            <person name="Matveyev A.V."/>
            <person name="Serrano M.G."/>
            <person name="Alves J.M."/>
            <person name="Parikh H."/>
            <person name="Huang B."/>
            <person name="Lee V."/>
            <person name="Espinosa-Alvarez O."/>
            <person name="Ortiz P.A."/>
            <person name="Costa-Martins A.G."/>
            <person name="Teixeira M.M."/>
            <person name="Buck G.A."/>
        </authorList>
    </citation>
    <scope>NUCLEOTIDE SEQUENCE [LARGE SCALE GENOMIC DNA]</scope>
    <source>
        <strain evidence="2 3">025E</strain>
    </source>
</reference>
<feature type="region of interest" description="Disordered" evidence="1">
    <location>
        <begin position="173"/>
        <end position="212"/>
    </location>
</feature>
<protein>
    <recommendedName>
        <fullName evidence="4">LysM domain-containing protein</fullName>
    </recommendedName>
</protein>
<dbReference type="OrthoDB" id="248656at2759"/>
<dbReference type="AlphaFoldDB" id="A0A422Q0W2"/>
<feature type="compositionally biased region" description="Gly residues" evidence="1">
    <location>
        <begin position="95"/>
        <end position="107"/>
    </location>
</feature>
<dbReference type="EMBL" id="MKKU01000115">
    <property type="protein sequence ID" value="RNF23632.1"/>
    <property type="molecule type" value="Genomic_DNA"/>
</dbReference>
<evidence type="ECO:0000313" key="2">
    <source>
        <dbReference type="EMBL" id="RNF23632.1"/>
    </source>
</evidence>
<feature type="region of interest" description="Disordered" evidence="1">
    <location>
        <begin position="227"/>
        <end position="270"/>
    </location>
</feature>
<name>A0A422Q0W2_9TRYP</name>
<feature type="region of interest" description="Disordered" evidence="1">
    <location>
        <begin position="388"/>
        <end position="438"/>
    </location>
</feature>
<evidence type="ECO:0008006" key="4">
    <source>
        <dbReference type="Google" id="ProtNLM"/>
    </source>
</evidence>
<evidence type="ECO:0000256" key="1">
    <source>
        <dbReference type="SAM" id="MobiDB-lite"/>
    </source>
</evidence>
<dbReference type="GeneID" id="40316465"/>
<dbReference type="RefSeq" id="XP_029230204.1">
    <property type="nucleotide sequence ID" value="XM_029369777.1"/>
</dbReference>